<keyword evidence="5" id="KW-1185">Reference proteome</keyword>
<dbReference type="NCBIfam" id="TIGR01764">
    <property type="entry name" value="excise"/>
    <property type="match status" value="1"/>
</dbReference>
<dbReference type="GO" id="GO:0003677">
    <property type="term" value="F:DNA binding"/>
    <property type="evidence" value="ECO:0007669"/>
    <property type="project" value="InterPro"/>
</dbReference>
<dbReference type="AlphaFoldDB" id="A0A7J4YQ61"/>
<dbReference type="Pfam" id="PF12728">
    <property type="entry name" value="HTH_17"/>
    <property type="match status" value="1"/>
</dbReference>
<accession>A0A7J4YQ61</accession>
<protein>
    <submittedName>
        <fullName evidence="2">Helix-turn-helix domain-containing protein</fullName>
    </submittedName>
</protein>
<gene>
    <name evidence="3" type="ORF">F2Z09_07080</name>
    <name evidence="2" type="ORF">F2Z22_08015</name>
</gene>
<organism evidence="2 4">
    <name type="scientific">Bacteroides finegoldii</name>
    <dbReference type="NCBI Taxonomy" id="338188"/>
    <lineage>
        <taxon>Bacteria</taxon>
        <taxon>Pseudomonadati</taxon>
        <taxon>Bacteroidota</taxon>
        <taxon>Bacteroidia</taxon>
        <taxon>Bacteroidales</taxon>
        <taxon>Bacteroidaceae</taxon>
        <taxon>Bacteroides</taxon>
    </lineage>
</organism>
<proteinExistence type="predicted"/>
<dbReference type="InterPro" id="IPR010093">
    <property type="entry name" value="SinI_DNA-bd"/>
</dbReference>
<dbReference type="InterPro" id="IPR041657">
    <property type="entry name" value="HTH_17"/>
</dbReference>
<dbReference type="EMBL" id="VWAK01000009">
    <property type="protein sequence ID" value="KAA5230833.1"/>
    <property type="molecule type" value="Genomic_DNA"/>
</dbReference>
<sequence>MAQAKYEIRRKCPICGAVFQIRTIDAVYCSKQCSDVAYKRKKDREAKEAKYEELAKEIPDIREYLSVQEAVAVYCVERDTLYREIRKGKIPSVNLGTKQLRLNRADLELRYPRRKKVRKAAKKPIPKTYNMEPENCYTIGEISEKFRIHDSSVWAHIRKFSIPTRQIGNYVYAPKSEIDKLYKSIKL</sequence>
<evidence type="ECO:0000313" key="4">
    <source>
        <dbReference type="Proteomes" id="UP000421791"/>
    </source>
</evidence>
<dbReference type="RefSeq" id="WP_005848474.1">
    <property type="nucleotide sequence ID" value="NZ_JADOZO010000362.1"/>
</dbReference>
<comment type="caution">
    <text evidence="2">The sequence shown here is derived from an EMBL/GenBank/DDBJ whole genome shotgun (WGS) entry which is preliminary data.</text>
</comment>
<dbReference type="GeneID" id="92989997"/>
<evidence type="ECO:0000313" key="3">
    <source>
        <dbReference type="EMBL" id="KAA5258467.1"/>
    </source>
</evidence>
<dbReference type="Proteomes" id="UP000440198">
    <property type="component" value="Unassembled WGS sequence"/>
</dbReference>
<evidence type="ECO:0000259" key="1">
    <source>
        <dbReference type="Pfam" id="PF12728"/>
    </source>
</evidence>
<dbReference type="EMBL" id="VWAG01000009">
    <property type="protein sequence ID" value="KAA5258467.1"/>
    <property type="molecule type" value="Genomic_DNA"/>
</dbReference>
<evidence type="ECO:0000313" key="5">
    <source>
        <dbReference type="Proteomes" id="UP000440198"/>
    </source>
</evidence>
<name>A0A7J4YQ61_9BACE</name>
<reference evidence="4 5" key="1">
    <citation type="journal article" date="2019" name="Nat. Med.">
        <title>A library of human gut bacterial isolates paired with longitudinal multiomics data enables mechanistic microbiome research.</title>
        <authorList>
            <person name="Poyet M."/>
            <person name="Groussin M."/>
            <person name="Gibbons S.M."/>
            <person name="Avila-Pacheco J."/>
            <person name="Jiang X."/>
            <person name="Kearney S.M."/>
            <person name="Perrotta A.R."/>
            <person name="Berdy B."/>
            <person name="Zhao S."/>
            <person name="Lieberman T.D."/>
            <person name="Swanson P.K."/>
            <person name="Smith M."/>
            <person name="Roesemann S."/>
            <person name="Alexander J.E."/>
            <person name="Rich S.A."/>
            <person name="Livny J."/>
            <person name="Vlamakis H."/>
            <person name="Clish C."/>
            <person name="Bullock K."/>
            <person name="Deik A."/>
            <person name="Scott J."/>
            <person name="Pierce K.A."/>
            <person name="Xavier R.J."/>
            <person name="Alm E.J."/>
        </authorList>
    </citation>
    <scope>NUCLEOTIDE SEQUENCE [LARGE SCALE GENOMIC DNA]</scope>
    <source>
        <strain evidence="3 5">BIOML-A2</strain>
        <strain evidence="2 4">BIOML-A6</strain>
    </source>
</reference>
<dbReference type="Proteomes" id="UP000421791">
    <property type="component" value="Unassembled WGS sequence"/>
</dbReference>
<evidence type="ECO:0000313" key="2">
    <source>
        <dbReference type="EMBL" id="KAA5230833.1"/>
    </source>
</evidence>
<feature type="domain" description="Helix-turn-helix" evidence="1">
    <location>
        <begin position="64"/>
        <end position="108"/>
    </location>
</feature>